<dbReference type="Proteomes" id="UP001064489">
    <property type="component" value="Chromosome 5"/>
</dbReference>
<dbReference type="GO" id="GO:0000045">
    <property type="term" value="P:autophagosome assembly"/>
    <property type="evidence" value="ECO:0007669"/>
    <property type="project" value="TreeGrafter"/>
</dbReference>
<keyword evidence="8" id="KW-0732">Signal</keyword>
<dbReference type="Pfam" id="PF03987">
    <property type="entry name" value="Autophagy_act_C"/>
    <property type="match status" value="1"/>
</dbReference>
<keyword evidence="4" id="KW-0833">Ubl conjugation pathway</keyword>
<dbReference type="GO" id="GO:0000422">
    <property type="term" value="P:autophagy of mitochondrion"/>
    <property type="evidence" value="ECO:0007669"/>
    <property type="project" value="TreeGrafter"/>
</dbReference>
<keyword evidence="5" id="KW-0072">Autophagy</keyword>
<feature type="compositionally biased region" description="Basic and acidic residues" evidence="7">
    <location>
        <begin position="329"/>
        <end position="344"/>
    </location>
</feature>
<evidence type="ECO:0000256" key="4">
    <source>
        <dbReference type="ARBA" id="ARBA00022786"/>
    </source>
</evidence>
<evidence type="ECO:0000313" key="10">
    <source>
        <dbReference type="EMBL" id="KAI9178552.1"/>
    </source>
</evidence>
<gene>
    <name evidence="10" type="ORF">LWI28_027811</name>
</gene>
<accession>A0AAD5IWZ5</accession>
<evidence type="ECO:0000259" key="9">
    <source>
        <dbReference type="Pfam" id="PF03101"/>
    </source>
</evidence>
<feature type="domain" description="FAR1" evidence="9">
    <location>
        <begin position="81"/>
        <end position="168"/>
    </location>
</feature>
<dbReference type="PANTHER" id="PTHR14957">
    <property type="entry name" value="UBIQUITIN-LIKE-CONJUGATING ENZYME ATG10"/>
    <property type="match status" value="1"/>
</dbReference>
<keyword evidence="3" id="KW-0808">Transferase</keyword>
<feature type="region of interest" description="Disordered" evidence="7">
    <location>
        <begin position="325"/>
        <end position="345"/>
    </location>
</feature>
<evidence type="ECO:0000313" key="11">
    <source>
        <dbReference type="Proteomes" id="UP001064489"/>
    </source>
</evidence>
<feature type="chain" id="PRO_5042032101" description="Ubiquitin-like-conjugating enzyme ATG10" evidence="8">
    <location>
        <begin position="21"/>
        <end position="484"/>
    </location>
</feature>
<evidence type="ECO:0000256" key="2">
    <source>
        <dbReference type="ARBA" id="ARBA00021099"/>
    </source>
</evidence>
<dbReference type="InterPro" id="IPR004330">
    <property type="entry name" value="FAR1_DNA_bnd_dom"/>
</dbReference>
<sequence length="484" mass="55495">MTSFFTALVLLCLACMYSDSTVLWVWTLDLYQSMDESLSPDQNEDMIENSDGKEMVMSEGSSDMEPCVGMEFESEEAAKVFYDAYATHLGFIMRVDAFRRSMRDGKVVWRRLVCNKEGFRKLRPRRSENRKPRAVTREGCKAMIVVKKEKTGKWVVTRFVKDHNHSLVAIPANGRRSVILSQTPDEKDVKIRELTAELQRERKRSAAYQDQLEMVLKDMEDHSHHFHEFSQADTFLLPKTLLTVFLDSNQGLQTQSMDVSSWDGALSSSDFSLAARTFAEKWKRLDHTFPPWSWIACTKEPWVASHEVEGYLSLENICLLGLTEEDNDEGSRDGEEETSCSKEEEPIDTATLVQSFGREVHFYDFHIVYSASYRVPVFYFRAYCSGGQPLALDEIEKDLPTCSAKVLLASKWTFITLEEHPYLNRPWYKLHPCGTSEWMKLLFLGDSALAKHGVAMGQYLVSWFSVVGQVVGLRIPFEMLNDSN</sequence>
<name>A0AAD5IWZ5_ACENE</name>
<dbReference type="GO" id="GO:0005829">
    <property type="term" value="C:cytosol"/>
    <property type="evidence" value="ECO:0007669"/>
    <property type="project" value="TreeGrafter"/>
</dbReference>
<evidence type="ECO:0000256" key="6">
    <source>
        <dbReference type="ARBA" id="ARBA00029833"/>
    </source>
</evidence>
<dbReference type="GO" id="GO:0061651">
    <property type="term" value="F:Atg12 conjugating enzyme activity"/>
    <property type="evidence" value="ECO:0007669"/>
    <property type="project" value="TreeGrafter"/>
</dbReference>
<comment type="caution">
    <text evidence="10">The sequence shown here is derived from an EMBL/GenBank/DDBJ whole genome shotgun (WGS) entry which is preliminary data.</text>
</comment>
<dbReference type="Gene3D" id="3.30.1460.50">
    <property type="match status" value="1"/>
</dbReference>
<dbReference type="AlphaFoldDB" id="A0AAD5IWZ5"/>
<comment type="similarity">
    <text evidence="1">Belongs to the ATG10 family.</text>
</comment>
<evidence type="ECO:0000256" key="7">
    <source>
        <dbReference type="SAM" id="MobiDB-lite"/>
    </source>
</evidence>
<evidence type="ECO:0000256" key="5">
    <source>
        <dbReference type="ARBA" id="ARBA00023006"/>
    </source>
</evidence>
<evidence type="ECO:0000256" key="3">
    <source>
        <dbReference type="ARBA" id="ARBA00022679"/>
    </source>
</evidence>
<dbReference type="Pfam" id="PF03101">
    <property type="entry name" value="FAR1"/>
    <property type="match status" value="1"/>
</dbReference>
<dbReference type="PANTHER" id="PTHR14957:SF1">
    <property type="entry name" value="UBIQUITIN-LIKE-CONJUGATING ENZYME ATG10"/>
    <property type="match status" value="1"/>
</dbReference>
<proteinExistence type="inferred from homology"/>
<protein>
    <recommendedName>
        <fullName evidence="2">Ubiquitin-like-conjugating enzyme ATG10</fullName>
    </recommendedName>
    <alternativeName>
        <fullName evidence="6">Autophagy-related protein 10</fullName>
    </alternativeName>
</protein>
<evidence type="ECO:0000256" key="8">
    <source>
        <dbReference type="SAM" id="SignalP"/>
    </source>
</evidence>
<dbReference type="EMBL" id="JAJSOW010000102">
    <property type="protein sequence ID" value="KAI9178552.1"/>
    <property type="molecule type" value="Genomic_DNA"/>
</dbReference>
<dbReference type="GO" id="GO:0032446">
    <property type="term" value="P:protein modification by small protein conjugation"/>
    <property type="evidence" value="ECO:0007669"/>
    <property type="project" value="TreeGrafter"/>
</dbReference>
<reference evidence="10" key="1">
    <citation type="journal article" date="2022" name="Plant J.">
        <title>Strategies of tolerance reflected in two North American maple genomes.</title>
        <authorList>
            <person name="McEvoy S.L."/>
            <person name="Sezen U.U."/>
            <person name="Trouern-Trend A."/>
            <person name="McMahon S.M."/>
            <person name="Schaberg P.G."/>
            <person name="Yang J."/>
            <person name="Wegrzyn J.L."/>
            <person name="Swenson N.G."/>
        </authorList>
    </citation>
    <scope>NUCLEOTIDE SEQUENCE</scope>
    <source>
        <strain evidence="10">91603</strain>
    </source>
</reference>
<keyword evidence="11" id="KW-1185">Reference proteome</keyword>
<reference evidence="10" key="2">
    <citation type="submission" date="2023-02" db="EMBL/GenBank/DDBJ databases">
        <authorList>
            <person name="Swenson N.G."/>
            <person name="Wegrzyn J.L."/>
            <person name="Mcevoy S.L."/>
        </authorList>
    </citation>
    <scope>NUCLEOTIDE SEQUENCE</scope>
    <source>
        <strain evidence="10">91603</strain>
        <tissue evidence="10">Leaf</tissue>
    </source>
</reference>
<feature type="signal peptide" evidence="8">
    <location>
        <begin position="1"/>
        <end position="20"/>
    </location>
</feature>
<dbReference type="InterPro" id="IPR007135">
    <property type="entry name" value="Atg3/Atg10"/>
</dbReference>
<organism evidence="10 11">
    <name type="scientific">Acer negundo</name>
    <name type="common">Box elder</name>
    <dbReference type="NCBI Taxonomy" id="4023"/>
    <lineage>
        <taxon>Eukaryota</taxon>
        <taxon>Viridiplantae</taxon>
        <taxon>Streptophyta</taxon>
        <taxon>Embryophyta</taxon>
        <taxon>Tracheophyta</taxon>
        <taxon>Spermatophyta</taxon>
        <taxon>Magnoliopsida</taxon>
        <taxon>eudicotyledons</taxon>
        <taxon>Gunneridae</taxon>
        <taxon>Pentapetalae</taxon>
        <taxon>rosids</taxon>
        <taxon>malvids</taxon>
        <taxon>Sapindales</taxon>
        <taxon>Sapindaceae</taxon>
        <taxon>Hippocastanoideae</taxon>
        <taxon>Acereae</taxon>
        <taxon>Acer</taxon>
    </lineage>
</organism>
<evidence type="ECO:0000256" key="1">
    <source>
        <dbReference type="ARBA" id="ARBA00005696"/>
    </source>
</evidence>